<dbReference type="KEGG" id="msj:MSSAC_2378"/>
<organism evidence="1 2">
    <name type="scientific">Methanosarcina siciliae C2J</name>
    <dbReference type="NCBI Taxonomy" id="1434118"/>
    <lineage>
        <taxon>Archaea</taxon>
        <taxon>Methanobacteriati</taxon>
        <taxon>Methanobacteriota</taxon>
        <taxon>Stenosarchaea group</taxon>
        <taxon>Methanomicrobia</taxon>
        <taxon>Methanosarcinales</taxon>
        <taxon>Methanosarcinaceae</taxon>
        <taxon>Methanosarcina</taxon>
    </lineage>
</organism>
<evidence type="ECO:0000313" key="2">
    <source>
        <dbReference type="Proteomes" id="UP000033123"/>
    </source>
</evidence>
<proteinExistence type="predicted"/>
<dbReference type="HOGENOM" id="CLU_2678998_0_0_2"/>
<name>A0A0E3PP21_9EURY</name>
<accession>A0A0E3PP21</accession>
<evidence type="ECO:0000313" key="1">
    <source>
        <dbReference type="EMBL" id="AKB36968.1"/>
    </source>
</evidence>
<reference evidence="1 2" key="1">
    <citation type="submission" date="2014-07" db="EMBL/GenBank/DDBJ databases">
        <title>Methanogenic archaea and the global carbon cycle.</title>
        <authorList>
            <person name="Henriksen J.R."/>
            <person name="Luke J."/>
            <person name="Reinhart S."/>
            <person name="Benedict M.N."/>
            <person name="Youngblut N.D."/>
            <person name="Metcalf M.E."/>
            <person name="Whitaker R.J."/>
            <person name="Metcalf W.W."/>
        </authorList>
    </citation>
    <scope>NUCLEOTIDE SEQUENCE [LARGE SCALE GENOMIC DNA]</scope>
    <source>
        <strain evidence="1 2">C2J</strain>
    </source>
</reference>
<sequence length="74" mass="8773">MFSTGYHGTLLILIFCFLLFSCLTGENYFCAPKKDLLLTSGKIRYYRIIINNFYEQLKYLKTTKKRLKTYLKIG</sequence>
<dbReference type="Proteomes" id="UP000033123">
    <property type="component" value="Chromosome"/>
</dbReference>
<gene>
    <name evidence="1" type="ORF">MSSAC_2378</name>
</gene>
<protein>
    <submittedName>
        <fullName evidence="1">Uncharacterized protein</fullName>
    </submittedName>
</protein>
<dbReference type="AlphaFoldDB" id="A0A0E3PP21"/>
<dbReference type="EMBL" id="CP009508">
    <property type="protein sequence ID" value="AKB36968.1"/>
    <property type="molecule type" value="Genomic_DNA"/>
</dbReference>